<dbReference type="EMBL" id="DF238815">
    <property type="protein sequence ID" value="GAC98048.1"/>
    <property type="molecule type" value="Genomic_DNA"/>
</dbReference>
<dbReference type="HOGENOM" id="CLU_1409352_0_0_1"/>
<feature type="transmembrane region" description="Helical" evidence="2">
    <location>
        <begin position="15"/>
        <end position="34"/>
    </location>
</feature>
<keyword evidence="2" id="KW-0472">Membrane</keyword>
<name>R9P9I0_PSEHS</name>
<keyword evidence="2" id="KW-1133">Transmembrane helix</keyword>
<feature type="region of interest" description="Disordered" evidence="1">
    <location>
        <begin position="170"/>
        <end position="191"/>
    </location>
</feature>
<dbReference type="RefSeq" id="XP_012191635.1">
    <property type="nucleotide sequence ID" value="XM_012336245.1"/>
</dbReference>
<dbReference type="Proteomes" id="UP000014071">
    <property type="component" value="Unassembled WGS sequence"/>
</dbReference>
<keyword evidence="2" id="KW-0812">Transmembrane</keyword>
<evidence type="ECO:0000313" key="4">
    <source>
        <dbReference type="Proteomes" id="UP000014071"/>
    </source>
</evidence>
<organism evidence="3 4">
    <name type="scientific">Pseudozyma hubeiensis (strain SY62)</name>
    <name type="common">Yeast</name>
    <dbReference type="NCBI Taxonomy" id="1305764"/>
    <lineage>
        <taxon>Eukaryota</taxon>
        <taxon>Fungi</taxon>
        <taxon>Dikarya</taxon>
        <taxon>Basidiomycota</taxon>
        <taxon>Ustilaginomycotina</taxon>
        <taxon>Ustilaginomycetes</taxon>
        <taxon>Ustilaginales</taxon>
        <taxon>Ustilaginaceae</taxon>
        <taxon>Pseudozyma</taxon>
    </lineage>
</organism>
<evidence type="ECO:0000256" key="2">
    <source>
        <dbReference type="SAM" id="Phobius"/>
    </source>
</evidence>
<protein>
    <submittedName>
        <fullName evidence="3">Flavin containing amine oxidase</fullName>
    </submittedName>
</protein>
<gene>
    <name evidence="3" type="ORF">PHSY_005636</name>
</gene>
<keyword evidence="4" id="KW-1185">Reference proteome</keyword>
<sequence length="209" mass="23548">MSAPSRPPWFAPSSVPPILLLTVVTSFAFNHALISTQRKADLLTHRIHTSLLQDTIDYNSRLLYHLNPPSSSTSFFSFKRSPSPILTAEPEWIQEESESLHRRWKALGLNPRGILASTTPTAEPETQEERPSVGPKQVSWSEIFLGNRETRSTLTDRWQKVTAGIKDSFSSLNLTSAPHPDTDEQQSIQDQEELQQLSQLWSAELQKSS</sequence>
<dbReference type="GeneID" id="24110914"/>
<accession>R9P9I0</accession>
<evidence type="ECO:0000313" key="3">
    <source>
        <dbReference type="EMBL" id="GAC98048.1"/>
    </source>
</evidence>
<reference evidence="4" key="1">
    <citation type="journal article" date="2013" name="Genome Announc.">
        <title>Draft genome sequence of the basidiomycetous yeast-like fungus Pseudozyma hubeiensis SY62, which produces an abundant amount of the biosurfactant mannosylerythritol lipids.</title>
        <authorList>
            <person name="Konishi M."/>
            <person name="Hatada Y."/>
            <person name="Horiuchi J."/>
        </authorList>
    </citation>
    <scope>NUCLEOTIDE SEQUENCE [LARGE SCALE GENOMIC DNA]</scope>
    <source>
        <strain evidence="4">SY62</strain>
    </source>
</reference>
<dbReference type="eggNOG" id="ENOG502R3JQ">
    <property type="taxonomic scope" value="Eukaryota"/>
</dbReference>
<dbReference type="OrthoDB" id="2553575at2759"/>
<dbReference type="AlphaFoldDB" id="R9P9I0"/>
<feature type="region of interest" description="Disordered" evidence="1">
    <location>
        <begin position="114"/>
        <end position="137"/>
    </location>
</feature>
<evidence type="ECO:0000256" key="1">
    <source>
        <dbReference type="SAM" id="MobiDB-lite"/>
    </source>
</evidence>
<proteinExistence type="predicted"/>